<feature type="chain" id="PRO_5012183792" description="Lipid A deacylase LpxR family protein" evidence="1">
    <location>
        <begin position="19"/>
        <end position="317"/>
    </location>
</feature>
<dbReference type="RefSeq" id="WP_073248895.1">
    <property type="nucleotide sequence ID" value="NZ_FQZQ01000002.1"/>
</dbReference>
<dbReference type="EMBL" id="FQZQ01000002">
    <property type="protein sequence ID" value="SHI62219.1"/>
    <property type="molecule type" value="Genomic_DNA"/>
</dbReference>
<dbReference type="InterPro" id="IPR018707">
    <property type="entry name" value="LpxR"/>
</dbReference>
<accession>A0A1M6CMN8</accession>
<dbReference type="Proteomes" id="UP000183982">
    <property type="component" value="Unassembled WGS sequence"/>
</dbReference>
<evidence type="ECO:0000313" key="3">
    <source>
        <dbReference type="Proteomes" id="UP000183982"/>
    </source>
</evidence>
<feature type="signal peptide" evidence="1">
    <location>
        <begin position="1"/>
        <end position="18"/>
    </location>
</feature>
<dbReference type="Pfam" id="PF09982">
    <property type="entry name" value="LpxR"/>
    <property type="match status" value="1"/>
</dbReference>
<dbReference type="InterPro" id="IPR037107">
    <property type="entry name" value="Put_OMP_sf"/>
</dbReference>
<proteinExistence type="predicted"/>
<organism evidence="2 3">
    <name type="scientific">Shimia gijangensis</name>
    <dbReference type="NCBI Taxonomy" id="1470563"/>
    <lineage>
        <taxon>Bacteria</taxon>
        <taxon>Pseudomonadati</taxon>
        <taxon>Pseudomonadota</taxon>
        <taxon>Alphaproteobacteria</taxon>
        <taxon>Rhodobacterales</taxon>
        <taxon>Roseobacteraceae</taxon>
    </lineage>
</organism>
<dbReference type="OrthoDB" id="7721289at2"/>
<evidence type="ECO:0000256" key="1">
    <source>
        <dbReference type="SAM" id="SignalP"/>
    </source>
</evidence>
<keyword evidence="1" id="KW-0732">Signal</keyword>
<reference evidence="3" key="1">
    <citation type="submission" date="2016-11" db="EMBL/GenBank/DDBJ databases">
        <authorList>
            <person name="Varghese N."/>
            <person name="Submissions S."/>
        </authorList>
    </citation>
    <scope>NUCLEOTIDE SEQUENCE [LARGE SCALE GENOMIC DNA]</scope>
    <source>
        <strain evidence="3">DSM 100564</strain>
    </source>
</reference>
<name>A0A1M6CMN8_9RHOB</name>
<dbReference type="Gene3D" id="2.40.128.140">
    <property type="entry name" value="Outer membrane protein"/>
    <property type="match status" value="1"/>
</dbReference>
<gene>
    <name evidence="2" type="ORF">SAMN05444000_102102</name>
</gene>
<sequence>MFGRITTNIFVFCFSAFAGLAEPSFETSEPNFGADRVHLGTGHMLVNDLLGDGKDRWRTASLNLSVIRGREWTGELPNTFGDLLEYRFMGELLQPADIVTPAAGDRRYAGAWSAGVHSHFLTPRRNEVSFGGDLVVIGPQTNIDQIQSAVHRAFDMAEPSAATLAAQIGDKVRPSATFEIGRSAAIGSQGVFRPFGELRAGVETFARIGFDLTFGLSLSGDMLVRDPVTGFRYSGIKGSRDGVSFVLGADIAKVWNSTYLPSDQGYSLTDSRSRVRAGLNWQGKKWTMFYGVTWLGKEFVGQPDDQITGAIHIDVKF</sequence>
<dbReference type="STRING" id="1470563.SAMN05444000_102102"/>
<evidence type="ECO:0008006" key="4">
    <source>
        <dbReference type="Google" id="ProtNLM"/>
    </source>
</evidence>
<dbReference type="AlphaFoldDB" id="A0A1M6CMN8"/>
<protein>
    <recommendedName>
        <fullName evidence="4">Lipid A deacylase LpxR family protein</fullName>
    </recommendedName>
</protein>
<keyword evidence="3" id="KW-1185">Reference proteome</keyword>
<evidence type="ECO:0000313" key="2">
    <source>
        <dbReference type="EMBL" id="SHI62219.1"/>
    </source>
</evidence>